<evidence type="ECO:0000256" key="3">
    <source>
        <dbReference type="ARBA" id="ARBA00023315"/>
    </source>
</evidence>
<dbReference type="Pfam" id="PF18313">
    <property type="entry name" value="TLP1_add_C"/>
    <property type="match status" value="1"/>
</dbReference>
<evidence type="ECO:0000313" key="5">
    <source>
        <dbReference type="EMBL" id="KRO79783.1"/>
    </source>
</evidence>
<feature type="domain" description="Thiolase-like protein type 1 additional C-terminal" evidence="4">
    <location>
        <begin position="434"/>
        <end position="510"/>
    </location>
</feature>
<dbReference type="InterPro" id="IPR040771">
    <property type="entry name" value="TLP1_add_C"/>
</dbReference>
<dbReference type="PANTHER" id="PTHR18919:SF139">
    <property type="entry name" value="THIOLASE-LIKE PROTEIN TYPE 1 ADDITIONAL C-TERMINAL DOMAIN-CONTAINING PROTEIN"/>
    <property type="match status" value="1"/>
</dbReference>
<accession>A0A0R2SY16</accession>
<reference evidence="5 6" key="1">
    <citation type="submission" date="2015-10" db="EMBL/GenBank/DDBJ databases">
        <title>Metagenome-Assembled Genomes uncover a global brackish microbiome.</title>
        <authorList>
            <person name="Hugerth L.W."/>
            <person name="Larsson J."/>
            <person name="Alneberg J."/>
            <person name="Lindh M.V."/>
            <person name="Legrand C."/>
            <person name="Pinhassi J."/>
            <person name="Andersson A.F."/>
        </authorList>
    </citation>
    <scope>NUCLEOTIDE SEQUENCE [LARGE SCALE GENOMIC DNA]</scope>
    <source>
        <strain evidence="5">BACL4 MAG-120920-bin41</strain>
    </source>
</reference>
<dbReference type="Proteomes" id="UP000051547">
    <property type="component" value="Unassembled WGS sequence"/>
</dbReference>
<keyword evidence="2" id="KW-0808">Transferase</keyword>
<comment type="similarity">
    <text evidence="1">Belongs to the thiolase-like superfamily. Thiolase family.</text>
</comment>
<dbReference type="PANTHER" id="PTHR18919">
    <property type="entry name" value="ACETYL-COA C-ACYLTRANSFERASE"/>
    <property type="match status" value="1"/>
</dbReference>
<organism evidence="5 6">
    <name type="scientific">OM182 bacterium BACL3 MAG-120920-bin41</name>
    <dbReference type="NCBI Taxonomy" id="1655580"/>
    <lineage>
        <taxon>Bacteria</taxon>
        <taxon>Pseudomonadati</taxon>
        <taxon>Pseudomonadota</taxon>
        <taxon>Gammaproteobacteria</taxon>
        <taxon>OMG group</taxon>
        <taxon>OM182 clade</taxon>
    </lineage>
</organism>
<sequence>MRDNTPILVGAGQFTGREDDPLKAFSPMDIAAEAARVALADTGLDASRVAQLIDTLAVIRIFPDSFNRPRMPNPFGRAENPPRAVARRLNANPSRAIYGHVGGNTPQTMINEMAQRIAEGEVGVALITGSEAIKTAQRALRAGVTLNWQEEDAGSIEDRGIGPALASAHEFAHGIGVPVNTYPLFENAIRGRLENSVEQHLLAMGELFAPFTEVAAANPFALYGTRRSAQELARVSAENRFIGFPYPKWMNAMDGVDQGAAVVMTSVGRARELGIDPARWVFLHGCAEASEKLLVTERVNYYSSPAMQINTARALAMAGKEMSDIDLIDIYSCFPSAVEVACAALGIQTDDSRGLTLTGGLPFFGGPGNNYSMHAIATLVSLLRDRRKNDSTTERVAFGMITANGGYLSKHATGIYSSTPVEGEWRCENPASYQGEIDAMLSPRFTETPEGDAKVETYTVIHERGVPVRGIVIGRLIEDNVRFIANTANDTETLSRMLAEEMLERAGRVTTGAAAEGANLFQFS</sequence>
<evidence type="ECO:0000259" key="4">
    <source>
        <dbReference type="Pfam" id="PF18313"/>
    </source>
</evidence>
<gene>
    <name evidence="5" type="ORF">ABR72_11455</name>
</gene>
<dbReference type="EMBL" id="LIBE01000333">
    <property type="protein sequence ID" value="KRO79783.1"/>
    <property type="molecule type" value="Genomic_DNA"/>
</dbReference>
<dbReference type="GO" id="GO:0016746">
    <property type="term" value="F:acyltransferase activity"/>
    <property type="evidence" value="ECO:0007669"/>
    <property type="project" value="UniProtKB-KW"/>
</dbReference>
<evidence type="ECO:0000256" key="2">
    <source>
        <dbReference type="ARBA" id="ARBA00022679"/>
    </source>
</evidence>
<dbReference type="InterPro" id="IPR016039">
    <property type="entry name" value="Thiolase-like"/>
</dbReference>
<evidence type="ECO:0000313" key="6">
    <source>
        <dbReference type="Proteomes" id="UP000051547"/>
    </source>
</evidence>
<protein>
    <recommendedName>
        <fullName evidence="4">Thiolase-like protein type 1 additional C-terminal domain-containing protein</fullName>
    </recommendedName>
</protein>
<proteinExistence type="inferred from homology"/>
<dbReference type="Gene3D" id="3.40.47.10">
    <property type="match status" value="1"/>
</dbReference>
<evidence type="ECO:0000256" key="1">
    <source>
        <dbReference type="ARBA" id="ARBA00010982"/>
    </source>
</evidence>
<dbReference type="AlphaFoldDB" id="A0A0R2SY16"/>
<comment type="caution">
    <text evidence="5">The sequence shown here is derived from an EMBL/GenBank/DDBJ whole genome shotgun (WGS) entry which is preliminary data.</text>
</comment>
<dbReference type="SUPFAM" id="SSF53901">
    <property type="entry name" value="Thiolase-like"/>
    <property type="match status" value="2"/>
</dbReference>
<dbReference type="Gene3D" id="2.40.50.840">
    <property type="match status" value="1"/>
</dbReference>
<name>A0A0R2SY16_9GAMM</name>
<keyword evidence="3" id="KW-0012">Acyltransferase</keyword>